<gene>
    <name evidence="2" type="ORF">GUH15_23630</name>
</gene>
<feature type="non-terminal residue" evidence="2">
    <location>
        <position position="77"/>
    </location>
</feature>
<evidence type="ECO:0000259" key="1">
    <source>
        <dbReference type="Pfam" id="PF00271"/>
    </source>
</evidence>
<dbReference type="InterPro" id="IPR027417">
    <property type="entry name" value="P-loop_NTPase"/>
</dbReference>
<accession>A0A8I0H9L5</accession>
<evidence type="ECO:0000313" key="3">
    <source>
        <dbReference type="Proteomes" id="UP000653002"/>
    </source>
</evidence>
<evidence type="ECO:0000313" key="2">
    <source>
        <dbReference type="EMBL" id="MBD4338990.1"/>
    </source>
</evidence>
<dbReference type="EMBL" id="JAABFR010001910">
    <property type="protein sequence ID" value="MBD4338990.1"/>
    <property type="molecule type" value="Genomic_DNA"/>
</dbReference>
<feature type="non-terminal residue" evidence="2">
    <location>
        <position position="1"/>
    </location>
</feature>
<dbReference type="Proteomes" id="UP000653002">
    <property type="component" value="Unassembled WGS sequence"/>
</dbReference>
<name>A0A8I0H9L5_XANCI</name>
<dbReference type="Gene3D" id="3.40.50.300">
    <property type="entry name" value="P-loop containing nucleotide triphosphate hydrolases"/>
    <property type="match status" value="1"/>
</dbReference>
<dbReference type="InterPro" id="IPR001650">
    <property type="entry name" value="Helicase_C-like"/>
</dbReference>
<dbReference type="AlphaFoldDB" id="A0A8I0H9L5"/>
<reference evidence="2" key="1">
    <citation type="submission" date="2020-01" db="EMBL/GenBank/DDBJ databases">
        <authorList>
            <person name="Richard D."/>
        </authorList>
    </citation>
    <scope>NUCLEOTIDE SEQUENCE</scope>
    <source>
        <strain evidence="2">JP541</strain>
    </source>
</reference>
<dbReference type="SUPFAM" id="SSF52540">
    <property type="entry name" value="P-loop containing nucleoside triphosphate hydrolases"/>
    <property type="match status" value="1"/>
</dbReference>
<protein>
    <recommendedName>
        <fullName evidence="1">Helicase C-terminal domain-containing protein</fullName>
    </recommendedName>
</protein>
<sequence>DTLNYLYDRLTKEIGRSDVLMVTAANRNRLGQTIKENFDANFDCESMEYNIIITSDVLAEGVNLHRSNVIVNYDSPW</sequence>
<proteinExistence type="predicted"/>
<comment type="caution">
    <text evidence="2">The sequence shown here is derived from an EMBL/GenBank/DDBJ whole genome shotgun (WGS) entry which is preliminary data.</text>
</comment>
<dbReference type="Pfam" id="PF00271">
    <property type="entry name" value="Helicase_C"/>
    <property type="match status" value="1"/>
</dbReference>
<feature type="domain" description="Helicase C-terminal" evidence="1">
    <location>
        <begin position="43"/>
        <end position="77"/>
    </location>
</feature>
<organism evidence="2 3">
    <name type="scientific">Xanthomonas citri pv. citri</name>
    <dbReference type="NCBI Taxonomy" id="611301"/>
    <lineage>
        <taxon>Bacteria</taxon>
        <taxon>Pseudomonadati</taxon>
        <taxon>Pseudomonadota</taxon>
        <taxon>Gammaproteobacteria</taxon>
        <taxon>Lysobacterales</taxon>
        <taxon>Lysobacteraceae</taxon>
        <taxon>Xanthomonas</taxon>
    </lineage>
</organism>